<dbReference type="EMBL" id="JAOQAV010000096">
    <property type="protein sequence ID" value="KAJ4177630.1"/>
    <property type="molecule type" value="Genomic_DNA"/>
</dbReference>
<dbReference type="InterPro" id="IPR010730">
    <property type="entry name" value="HET"/>
</dbReference>
<proteinExistence type="predicted"/>
<evidence type="ECO:0000313" key="3">
    <source>
        <dbReference type="Proteomes" id="UP001152087"/>
    </source>
</evidence>
<feature type="domain" description="Heterokaryon incompatibility" evidence="1">
    <location>
        <begin position="7"/>
        <end position="150"/>
    </location>
</feature>
<comment type="caution">
    <text evidence="2">The sequence shown here is derived from an EMBL/GenBank/DDBJ whole genome shotgun (WGS) entry which is preliminary data.</text>
</comment>
<evidence type="ECO:0000259" key="1">
    <source>
        <dbReference type="Pfam" id="PF06985"/>
    </source>
</evidence>
<dbReference type="AlphaFoldDB" id="A0A9W8UVA3"/>
<accession>A0A9W8UVA3</accession>
<name>A0A9W8UVA3_9HYPO</name>
<reference evidence="2" key="1">
    <citation type="submission" date="2022-09" db="EMBL/GenBank/DDBJ databases">
        <title>Fusarium specimens isolated from Avocado Roots.</title>
        <authorList>
            <person name="Stajich J."/>
            <person name="Roper C."/>
            <person name="Heimlech-Rivalta G."/>
        </authorList>
    </citation>
    <scope>NUCLEOTIDE SEQUENCE</scope>
    <source>
        <strain evidence="2">A02</strain>
    </source>
</reference>
<protein>
    <recommendedName>
        <fullName evidence="1">Heterokaryon incompatibility domain-containing protein</fullName>
    </recommendedName>
</protein>
<dbReference type="PANTHER" id="PTHR33112">
    <property type="entry name" value="DOMAIN PROTEIN, PUTATIVE-RELATED"/>
    <property type="match status" value="1"/>
</dbReference>
<evidence type="ECO:0000313" key="2">
    <source>
        <dbReference type="EMBL" id="KAJ4177630.1"/>
    </source>
</evidence>
<dbReference type="PANTHER" id="PTHR33112:SF16">
    <property type="entry name" value="HETEROKARYON INCOMPATIBILITY DOMAIN-CONTAINING PROTEIN"/>
    <property type="match status" value="1"/>
</dbReference>
<gene>
    <name evidence="2" type="ORF">NW755_013743</name>
</gene>
<keyword evidence="3" id="KW-1185">Reference proteome</keyword>
<sequence>MGRRGRYACLSYCWGKSEFIVTTLGNLKGHLERGIELKDLPQTFQDAVEVARELKVRYLWIDALCIIQDEDDHEDWKRECGNMARIYRNSYLTIAAAWATSANGGCFTTPDPGVATGPVMVRKVPHFPYTATPEDSTEFPILARAWTFQERLLARRVIYFGRQEIVWYCMEMCTCECGATNGPGQVVAKFNSDNQTAIEDDSQLWPAGSIWIGASNKA</sequence>
<organism evidence="2 3">
    <name type="scientific">Fusarium falciforme</name>
    <dbReference type="NCBI Taxonomy" id="195108"/>
    <lineage>
        <taxon>Eukaryota</taxon>
        <taxon>Fungi</taxon>
        <taxon>Dikarya</taxon>
        <taxon>Ascomycota</taxon>
        <taxon>Pezizomycotina</taxon>
        <taxon>Sordariomycetes</taxon>
        <taxon>Hypocreomycetidae</taxon>
        <taxon>Hypocreales</taxon>
        <taxon>Nectriaceae</taxon>
        <taxon>Fusarium</taxon>
        <taxon>Fusarium solani species complex</taxon>
    </lineage>
</organism>
<dbReference type="Pfam" id="PF06985">
    <property type="entry name" value="HET"/>
    <property type="match status" value="1"/>
</dbReference>
<dbReference type="Proteomes" id="UP001152087">
    <property type="component" value="Unassembled WGS sequence"/>
</dbReference>